<dbReference type="EMBL" id="BBWU01000015">
    <property type="protein sequence ID" value="GAO38463.1"/>
    <property type="molecule type" value="Genomic_DNA"/>
</dbReference>
<dbReference type="Pfam" id="PF13618">
    <property type="entry name" value="Gluconate_2-dh3"/>
    <property type="match status" value="1"/>
</dbReference>
<dbReference type="AlphaFoldDB" id="A0A0E9MLT8"/>
<proteinExistence type="predicted"/>
<evidence type="ECO:0000313" key="2">
    <source>
        <dbReference type="Proteomes" id="UP000033202"/>
    </source>
</evidence>
<dbReference type="RefSeq" id="WP_046347297.1">
    <property type="nucleotide sequence ID" value="NZ_BBWU01000015.1"/>
</dbReference>
<comment type="caution">
    <text evidence="1">The sequence shown here is derived from an EMBL/GenBank/DDBJ whole genome shotgun (WGS) entry which is preliminary data.</text>
</comment>
<dbReference type="STRING" id="1219043.SCH01S_15_00880"/>
<sequence>MSGFKTPYPDYDVLKKWDTPSWNEQTRAVIKRRLDEIPERRFLSEDEWTLLEAIAARLMPQPEREAPVPIVPWIDEKLAEDRRPGYRYVGMPPMREAWRQGLAGIAGEARERHGTDFRDLEPDAQDALLGAVQRGEIDGRQWGDLPADRFFSELLLKEIVAVYYSHPAAWSEIGFGGPASPRGYVRLGLDERDPWEAEEQHV</sequence>
<dbReference type="InterPro" id="IPR027056">
    <property type="entry name" value="Gluconate_2DH_su3"/>
</dbReference>
<dbReference type="Proteomes" id="UP000033202">
    <property type="component" value="Unassembled WGS sequence"/>
</dbReference>
<protein>
    <recommendedName>
        <fullName evidence="3">Gluconate 2-dehydrogenase subunit 3 family protein</fullName>
    </recommendedName>
</protein>
<reference evidence="1 2" key="1">
    <citation type="submission" date="2015-04" db="EMBL/GenBank/DDBJ databases">
        <title>Whole genome shotgun sequence of Sphingomonas changbaiensis NBRC 104936.</title>
        <authorList>
            <person name="Katano-Makiyama Y."/>
            <person name="Hosoyama A."/>
            <person name="Hashimoto M."/>
            <person name="Noguchi M."/>
            <person name="Tsuchikane K."/>
            <person name="Ohji S."/>
            <person name="Yamazoe A."/>
            <person name="Ichikawa N."/>
            <person name="Kimura A."/>
            <person name="Fujita N."/>
        </authorList>
    </citation>
    <scope>NUCLEOTIDE SEQUENCE [LARGE SCALE GENOMIC DNA]</scope>
    <source>
        <strain evidence="1 2">NBRC 104936</strain>
    </source>
</reference>
<accession>A0A0E9MLT8</accession>
<evidence type="ECO:0000313" key="1">
    <source>
        <dbReference type="EMBL" id="GAO38463.1"/>
    </source>
</evidence>
<evidence type="ECO:0008006" key="3">
    <source>
        <dbReference type="Google" id="ProtNLM"/>
    </source>
</evidence>
<gene>
    <name evidence="1" type="ORF">SCH01S_15_00880</name>
</gene>
<keyword evidence="2" id="KW-1185">Reference proteome</keyword>
<dbReference type="OrthoDB" id="9780765at2"/>
<organism evidence="1 2">
    <name type="scientific">Sphingomonas changbaiensis NBRC 104936</name>
    <dbReference type="NCBI Taxonomy" id="1219043"/>
    <lineage>
        <taxon>Bacteria</taxon>
        <taxon>Pseudomonadati</taxon>
        <taxon>Pseudomonadota</taxon>
        <taxon>Alphaproteobacteria</taxon>
        <taxon>Sphingomonadales</taxon>
        <taxon>Sphingomonadaceae</taxon>
        <taxon>Sphingomonas</taxon>
    </lineage>
</organism>
<name>A0A0E9MLT8_9SPHN</name>